<organism evidence="3 4">
    <name type="scientific">Cryptosporangium phraense</name>
    <dbReference type="NCBI Taxonomy" id="2593070"/>
    <lineage>
        <taxon>Bacteria</taxon>
        <taxon>Bacillati</taxon>
        <taxon>Actinomycetota</taxon>
        <taxon>Actinomycetes</taxon>
        <taxon>Cryptosporangiales</taxon>
        <taxon>Cryptosporangiaceae</taxon>
        <taxon>Cryptosporangium</taxon>
    </lineage>
</organism>
<dbReference type="OrthoDB" id="5241778at2"/>
<comment type="caution">
    <text evidence="3">The sequence shown here is derived from an EMBL/GenBank/DDBJ whole genome shotgun (WGS) entry which is preliminary data.</text>
</comment>
<dbReference type="Gene3D" id="3.20.20.30">
    <property type="entry name" value="Luciferase-like domain"/>
    <property type="match status" value="1"/>
</dbReference>
<dbReference type="GO" id="GO:0016705">
    <property type="term" value="F:oxidoreductase activity, acting on paired donors, with incorporation or reduction of molecular oxygen"/>
    <property type="evidence" value="ECO:0007669"/>
    <property type="project" value="InterPro"/>
</dbReference>
<dbReference type="RefSeq" id="WP_142705869.1">
    <property type="nucleotide sequence ID" value="NZ_VIRS01000012.1"/>
</dbReference>
<dbReference type="AlphaFoldDB" id="A0A545AQF6"/>
<dbReference type="Pfam" id="PF00296">
    <property type="entry name" value="Bac_luciferase"/>
    <property type="match status" value="1"/>
</dbReference>
<protein>
    <submittedName>
        <fullName evidence="3">LLM class flavin-dependent oxidoreductase</fullName>
    </submittedName>
</protein>
<dbReference type="CDD" id="cd01097">
    <property type="entry name" value="Tetrahydromethanopterin_reductase"/>
    <property type="match status" value="1"/>
</dbReference>
<dbReference type="PANTHER" id="PTHR43244">
    <property type="match status" value="1"/>
</dbReference>
<keyword evidence="4" id="KW-1185">Reference proteome</keyword>
<evidence type="ECO:0000259" key="2">
    <source>
        <dbReference type="Pfam" id="PF00296"/>
    </source>
</evidence>
<dbReference type="InterPro" id="IPR036661">
    <property type="entry name" value="Luciferase-like_sf"/>
</dbReference>
<dbReference type="SUPFAM" id="SSF51679">
    <property type="entry name" value="Bacterial luciferase-like"/>
    <property type="match status" value="1"/>
</dbReference>
<keyword evidence="1" id="KW-0560">Oxidoreductase</keyword>
<sequence length="290" mass="29248">MSDRRFRFGLVAAPTMSGDEWVGLARRAESLGYDILLVPDVPETGSPFPAAGIAAGATTALRVGTFVLVAPVRTPSSIAAESRTLDRLSNGRFELGLGTGRPGAEALAAQLGTEFPPAAERIARVGAAAEAVRAAAAPGTAGPGAANPGGVGARTGPRILVAGAGPRILTLAAQVADTITIALPPSADEAALAQAVGSLRESAGDRFEQIELALNLAAVGEKPVPGLERWLGGTPAELAARGAIGVLTGTPAEMADRLSRRRDELGISYVAANAAAIDDLAPVVERLTGT</sequence>
<dbReference type="InterPro" id="IPR050564">
    <property type="entry name" value="F420-G6PD/mer"/>
</dbReference>
<evidence type="ECO:0000313" key="3">
    <source>
        <dbReference type="EMBL" id="TQS43568.1"/>
    </source>
</evidence>
<dbReference type="InterPro" id="IPR011251">
    <property type="entry name" value="Luciferase-like_dom"/>
</dbReference>
<feature type="domain" description="Luciferase-like" evidence="2">
    <location>
        <begin position="16"/>
        <end position="217"/>
    </location>
</feature>
<dbReference type="Proteomes" id="UP000317982">
    <property type="component" value="Unassembled WGS sequence"/>
</dbReference>
<reference evidence="3 4" key="1">
    <citation type="submission" date="2019-07" db="EMBL/GenBank/DDBJ databases">
        <title>Cryptosporangium phraense sp. nov., isolated from plant litter.</title>
        <authorList>
            <person name="Suriyachadkun C."/>
        </authorList>
    </citation>
    <scope>NUCLEOTIDE SEQUENCE [LARGE SCALE GENOMIC DNA]</scope>
    <source>
        <strain evidence="3 4">A-T 5661</strain>
    </source>
</reference>
<evidence type="ECO:0000313" key="4">
    <source>
        <dbReference type="Proteomes" id="UP000317982"/>
    </source>
</evidence>
<evidence type="ECO:0000256" key="1">
    <source>
        <dbReference type="ARBA" id="ARBA00023002"/>
    </source>
</evidence>
<dbReference type="InParanoid" id="A0A545AQF6"/>
<proteinExistence type="predicted"/>
<accession>A0A545AQF6</accession>
<dbReference type="EMBL" id="VIRS01000012">
    <property type="protein sequence ID" value="TQS43568.1"/>
    <property type="molecule type" value="Genomic_DNA"/>
</dbReference>
<name>A0A545AQF6_9ACTN</name>
<gene>
    <name evidence="3" type="ORF">FL583_18180</name>
</gene>
<dbReference type="PANTHER" id="PTHR43244:SF1">
    <property type="entry name" value="5,10-METHYLENETETRAHYDROMETHANOPTERIN REDUCTASE"/>
    <property type="match status" value="1"/>
</dbReference>